<dbReference type="AlphaFoldDB" id="B8FXH8"/>
<gene>
    <name evidence="1" type="ordered locus">Dhaf_2874</name>
</gene>
<sequence length="51" mass="5982">MDKLVNTTSSSGLSFKPLEPRVEAHLNIVWKKYQVFSKAAEKFLERMRQEI</sequence>
<evidence type="ECO:0000313" key="2">
    <source>
        <dbReference type="Proteomes" id="UP000007726"/>
    </source>
</evidence>
<name>B8FXH8_DESHD</name>
<dbReference type="KEGG" id="dhd:Dhaf_2874"/>
<organism evidence="1 2">
    <name type="scientific">Desulfitobacterium hafniense (strain DSM 10664 / DCB-2)</name>
    <dbReference type="NCBI Taxonomy" id="272564"/>
    <lineage>
        <taxon>Bacteria</taxon>
        <taxon>Bacillati</taxon>
        <taxon>Bacillota</taxon>
        <taxon>Clostridia</taxon>
        <taxon>Eubacteriales</taxon>
        <taxon>Desulfitobacteriaceae</taxon>
        <taxon>Desulfitobacterium</taxon>
    </lineage>
</organism>
<dbReference type="Proteomes" id="UP000007726">
    <property type="component" value="Chromosome"/>
</dbReference>
<protein>
    <submittedName>
        <fullName evidence="1">Truncated transcriptional regulator</fullName>
    </submittedName>
</protein>
<evidence type="ECO:0000313" key="1">
    <source>
        <dbReference type="EMBL" id="ACL20897.1"/>
    </source>
</evidence>
<accession>B8FXH8</accession>
<dbReference type="EMBL" id="CP001336">
    <property type="protein sequence ID" value="ACL20897.1"/>
    <property type="molecule type" value="Genomic_DNA"/>
</dbReference>
<dbReference type="HOGENOM" id="CLU_3098118_0_0_9"/>
<reference evidence="1 2" key="1">
    <citation type="journal article" date="2012" name="BMC Microbiol.">
        <title>Genome sequence of Desulfitobacterium hafniense DCB-2, a Gram-positive anaerobe capable of dehalogenation and metal reduction.</title>
        <authorList>
            <person name="Kim S.H."/>
            <person name="Harzman C."/>
            <person name="Davis J.K."/>
            <person name="Hutcheson R."/>
            <person name="Broderick J.B."/>
            <person name="Marsh T.L."/>
            <person name="Tiedje J.M."/>
        </authorList>
    </citation>
    <scope>NUCLEOTIDE SEQUENCE [LARGE SCALE GENOMIC DNA]</scope>
    <source>
        <strain evidence="2">DSM 10664 / DCB-2</strain>
    </source>
</reference>
<proteinExistence type="predicted"/>